<evidence type="ECO:0008006" key="4">
    <source>
        <dbReference type="Google" id="ProtNLM"/>
    </source>
</evidence>
<reference evidence="2 3" key="1">
    <citation type="submission" date="2019-03" db="EMBL/GenBank/DDBJ databases">
        <title>Genomic Encyclopedia of Type Strains, Phase IV (KMG-IV): sequencing the most valuable type-strain genomes for metagenomic binning, comparative biology and taxonomic classification.</title>
        <authorList>
            <person name="Goeker M."/>
        </authorList>
    </citation>
    <scope>NUCLEOTIDE SEQUENCE [LARGE SCALE GENOMIC DNA]</scope>
    <source>
        <strain evidence="2 3">DSM 45765</strain>
    </source>
</reference>
<evidence type="ECO:0000256" key="1">
    <source>
        <dbReference type="SAM" id="MobiDB-lite"/>
    </source>
</evidence>
<dbReference type="AlphaFoldDB" id="A0A4R2QMW2"/>
<name>A0A4R2QMW2_9PSEU</name>
<feature type="region of interest" description="Disordered" evidence="1">
    <location>
        <begin position="1"/>
        <end position="34"/>
    </location>
</feature>
<keyword evidence="3" id="KW-1185">Reference proteome</keyword>
<evidence type="ECO:0000313" key="2">
    <source>
        <dbReference type="EMBL" id="TCP50913.1"/>
    </source>
</evidence>
<dbReference type="OrthoDB" id="3622396at2"/>
<dbReference type="RefSeq" id="WP_132878152.1">
    <property type="nucleotide sequence ID" value="NZ_SLXQ01000007.1"/>
</dbReference>
<feature type="region of interest" description="Disordered" evidence="1">
    <location>
        <begin position="144"/>
        <end position="221"/>
    </location>
</feature>
<dbReference type="EMBL" id="SLXQ01000007">
    <property type="protein sequence ID" value="TCP50913.1"/>
    <property type="molecule type" value="Genomic_DNA"/>
</dbReference>
<dbReference type="Proteomes" id="UP000294911">
    <property type="component" value="Unassembled WGS sequence"/>
</dbReference>
<proteinExistence type="predicted"/>
<gene>
    <name evidence="2" type="ORF">EV191_107177</name>
</gene>
<feature type="compositionally biased region" description="Basic and acidic residues" evidence="1">
    <location>
        <begin position="144"/>
        <end position="156"/>
    </location>
</feature>
<organism evidence="2 3">
    <name type="scientific">Tamaricihabitans halophyticus</name>
    <dbReference type="NCBI Taxonomy" id="1262583"/>
    <lineage>
        <taxon>Bacteria</taxon>
        <taxon>Bacillati</taxon>
        <taxon>Actinomycetota</taxon>
        <taxon>Actinomycetes</taxon>
        <taxon>Pseudonocardiales</taxon>
        <taxon>Pseudonocardiaceae</taxon>
        <taxon>Tamaricihabitans</taxon>
    </lineage>
</organism>
<evidence type="ECO:0000313" key="3">
    <source>
        <dbReference type="Proteomes" id="UP000294911"/>
    </source>
</evidence>
<feature type="compositionally biased region" description="Basic and acidic residues" evidence="1">
    <location>
        <begin position="164"/>
        <end position="221"/>
    </location>
</feature>
<protein>
    <recommendedName>
        <fullName evidence="4">Chromosome segregation ATPase</fullName>
    </recommendedName>
</protein>
<sequence>MGAEQGFSQLMAEETTGSDADPASEDSAGAQRRRCAFSGCRAPLPLNSGPGNRPRYCQDGKTWGSKGVSCKQAGNAEDILGSIRVDTDAPPLPVTELSEQVSRALGPTRQLAGLLEQLERQLADEVVEAQRAKDAAIRAAADEQGLRAAADDRADQARQTAAEATERETVAEQVKRQAEQDRDRALQAMDAAERAQLRAETQRDTARADAARSEETAKSAAERLTTLSERLAVANSDLTTLRDQVDHERARVEQERQRSEALIAEQANALDALRNRYDTQLAEERARAADALNEAVARARTAHDEAIETATTAHARELGELQRRIGRLEHQLTETSSRHECSEQALGSLRSQLQELALTPGEAANVDVDATADLRQRLAELAAGRADQDT</sequence>
<accession>A0A4R2QMW2</accession>
<comment type="caution">
    <text evidence="2">The sequence shown here is derived from an EMBL/GenBank/DDBJ whole genome shotgun (WGS) entry which is preliminary data.</text>
</comment>